<accession>A0A7J3M4N1</accession>
<sequence>MLERVKSFHESLPKMVRDFDISKRLQKIVESALRRSYYDLTYLSDMQSKKEALKNHILSAMIDERAFERAKDKRECVILAEKIASEILQIAGENLKKFCELYVMWHSSKILIDELKKRSVSR</sequence>
<protein>
    <submittedName>
        <fullName evidence="1">Uncharacterized protein</fullName>
    </submittedName>
</protein>
<organism evidence="1">
    <name type="scientific">Archaeoglobus fulgidus</name>
    <dbReference type="NCBI Taxonomy" id="2234"/>
    <lineage>
        <taxon>Archaea</taxon>
        <taxon>Methanobacteriati</taxon>
        <taxon>Methanobacteriota</taxon>
        <taxon>Archaeoglobi</taxon>
        <taxon>Archaeoglobales</taxon>
        <taxon>Archaeoglobaceae</taxon>
        <taxon>Archaeoglobus</taxon>
    </lineage>
</organism>
<dbReference type="AlphaFoldDB" id="A0A7J3M4N1"/>
<dbReference type="EMBL" id="DSYZ01000160">
    <property type="protein sequence ID" value="HGT83749.1"/>
    <property type="molecule type" value="Genomic_DNA"/>
</dbReference>
<name>A0A7J3M4N1_ARCFL</name>
<reference evidence="1" key="1">
    <citation type="journal article" date="2020" name="mSystems">
        <title>Genome- and Community-Level Interaction Insights into Carbon Utilization and Element Cycling Functions of Hydrothermarchaeota in Hydrothermal Sediment.</title>
        <authorList>
            <person name="Zhou Z."/>
            <person name="Liu Y."/>
            <person name="Xu W."/>
            <person name="Pan J."/>
            <person name="Luo Z.H."/>
            <person name="Li M."/>
        </authorList>
    </citation>
    <scope>NUCLEOTIDE SEQUENCE [LARGE SCALE GENOMIC DNA]</scope>
    <source>
        <strain evidence="1">SpSt-587</strain>
    </source>
</reference>
<evidence type="ECO:0000313" key="1">
    <source>
        <dbReference type="EMBL" id="HGT83749.1"/>
    </source>
</evidence>
<gene>
    <name evidence="1" type="ORF">ENT52_08520</name>
</gene>
<proteinExistence type="predicted"/>
<comment type="caution">
    <text evidence="1">The sequence shown here is derived from an EMBL/GenBank/DDBJ whole genome shotgun (WGS) entry which is preliminary data.</text>
</comment>